<evidence type="ECO:0008006" key="7">
    <source>
        <dbReference type="Google" id="ProtNLM"/>
    </source>
</evidence>
<evidence type="ECO:0000256" key="4">
    <source>
        <dbReference type="ARBA" id="ARBA00022729"/>
    </source>
</evidence>
<dbReference type="AlphaFoldDB" id="A0A2A2KE73"/>
<dbReference type="PANTHER" id="PTHR21700">
    <property type="entry name" value="TRANSTHYRETIN-LIKE FAMILY PROTEIN-RELATED"/>
    <property type="match status" value="1"/>
</dbReference>
<comment type="caution">
    <text evidence="5">The sequence shown here is derived from an EMBL/GenBank/DDBJ whole genome shotgun (WGS) entry which is preliminary data.</text>
</comment>
<evidence type="ECO:0000256" key="2">
    <source>
        <dbReference type="ARBA" id="ARBA00010112"/>
    </source>
</evidence>
<dbReference type="InterPro" id="IPR001534">
    <property type="entry name" value="Transthyretin-like"/>
</dbReference>
<evidence type="ECO:0000313" key="6">
    <source>
        <dbReference type="Proteomes" id="UP000218231"/>
    </source>
</evidence>
<keyword evidence="4" id="KW-0732">Signal</keyword>
<organism evidence="5 6">
    <name type="scientific">Diploscapter pachys</name>
    <dbReference type="NCBI Taxonomy" id="2018661"/>
    <lineage>
        <taxon>Eukaryota</taxon>
        <taxon>Metazoa</taxon>
        <taxon>Ecdysozoa</taxon>
        <taxon>Nematoda</taxon>
        <taxon>Chromadorea</taxon>
        <taxon>Rhabditida</taxon>
        <taxon>Rhabditina</taxon>
        <taxon>Rhabditomorpha</taxon>
        <taxon>Rhabditoidea</taxon>
        <taxon>Rhabditidae</taxon>
        <taxon>Diploscapter</taxon>
    </lineage>
</organism>
<dbReference type="GO" id="GO:0009986">
    <property type="term" value="C:cell surface"/>
    <property type="evidence" value="ECO:0007669"/>
    <property type="project" value="InterPro"/>
</dbReference>
<evidence type="ECO:0000256" key="1">
    <source>
        <dbReference type="ARBA" id="ARBA00004613"/>
    </source>
</evidence>
<evidence type="ECO:0000256" key="3">
    <source>
        <dbReference type="ARBA" id="ARBA00022525"/>
    </source>
</evidence>
<sequence length="103" mass="11345">MNVVGKLKCPESSHFEKAIKIELLDEDSLPLEVNDMMGRTWSTENGSFVISGCGSDVGPLNTPDPFLRIYHVCPKGKSPLEVNLVPLFLPNIVNIGTIYLDQT</sequence>
<comment type="similarity">
    <text evidence="2">Belongs to the nematode transthyretin-like family.</text>
</comment>
<dbReference type="STRING" id="2018661.A0A2A2KE73"/>
<dbReference type="OrthoDB" id="5782901at2759"/>
<name>A0A2A2KE73_9BILA</name>
<dbReference type="EMBL" id="LIAE01008837">
    <property type="protein sequence ID" value="PAV72162.1"/>
    <property type="molecule type" value="Genomic_DNA"/>
</dbReference>
<proteinExistence type="inferred from homology"/>
<dbReference type="Pfam" id="PF01060">
    <property type="entry name" value="TTR-52"/>
    <property type="match status" value="1"/>
</dbReference>
<dbReference type="InterPro" id="IPR038479">
    <property type="entry name" value="Transthyretin-like_sf"/>
</dbReference>
<keyword evidence="6" id="KW-1185">Reference proteome</keyword>
<gene>
    <name evidence="5" type="ORF">WR25_00012</name>
</gene>
<dbReference type="Proteomes" id="UP000218231">
    <property type="component" value="Unassembled WGS sequence"/>
</dbReference>
<reference evidence="5 6" key="1">
    <citation type="journal article" date="2017" name="Curr. Biol.">
        <title>Genome architecture and evolution of a unichromosomal asexual nematode.</title>
        <authorList>
            <person name="Fradin H."/>
            <person name="Zegar C."/>
            <person name="Gutwein M."/>
            <person name="Lucas J."/>
            <person name="Kovtun M."/>
            <person name="Corcoran D."/>
            <person name="Baugh L.R."/>
            <person name="Kiontke K."/>
            <person name="Gunsalus K."/>
            <person name="Fitch D.H."/>
            <person name="Piano F."/>
        </authorList>
    </citation>
    <scope>NUCLEOTIDE SEQUENCE [LARGE SCALE GENOMIC DNA]</scope>
    <source>
        <strain evidence="5">PF1309</strain>
    </source>
</reference>
<dbReference type="GO" id="GO:0005576">
    <property type="term" value="C:extracellular region"/>
    <property type="evidence" value="ECO:0007669"/>
    <property type="project" value="UniProtKB-SubCell"/>
</dbReference>
<dbReference type="PANTHER" id="PTHR21700:SF46">
    <property type="entry name" value="TRANSTHYRETIN-LIKE PROTEIN 52"/>
    <property type="match status" value="1"/>
</dbReference>
<accession>A0A2A2KE73</accession>
<keyword evidence="3" id="KW-0964">Secreted</keyword>
<comment type="subcellular location">
    <subcellularLocation>
        <location evidence="1">Secreted</location>
    </subcellularLocation>
</comment>
<protein>
    <recommendedName>
        <fullName evidence="7">Transthyretin/hydroxyisourate hydrolase domain-containing protein</fullName>
    </recommendedName>
</protein>
<dbReference type="Gene3D" id="2.60.40.3330">
    <property type="match status" value="1"/>
</dbReference>
<evidence type="ECO:0000313" key="5">
    <source>
        <dbReference type="EMBL" id="PAV72162.1"/>
    </source>
</evidence>